<dbReference type="Pfam" id="PF08036">
    <property type="entry name" value="Antimicrobial_6"/>
    <property type="match status" value="1"/>
</dbReference>
<proteinExistence type="predicted"/>
<keyword evidence="2" id="KW-1185">Reference proteome</keyword>
<reference evidence="2" key="1">
    <citation type="submission" date="2017-01" db="EMBL/GenBank/DDBJ databases">
        <title>Comparative genomics of anhydrobiosis in the tardigrade Hypsibius dujardini.</title>
        <authorList>
            <person name="Yoshida Y."/>
            <person name="Koutsovoulos G."/>
            <person name="Laetsch D."/>
            <person name="Stevens L."/>
            <person name="Kumar S."/>
            <person name="Horikawa D."/>
            <person name="Ishino K."/>
            <person name="Komine S."/>
            <person name="Tomita M."/>
            <person name="Blaxter M."/>
            <person name="Arakawa K."/>
        </authorList>
    </citation>
    <scope>NUCLEOTIDE SEQUENCE [LARGE SCALE GENOMIC DNA]</scope>
    <source>
        <strain evidence="2">Z151</strain>
    </source>
</reference>
<dbReference type="Gene3D" id="3.30.30.120">
    <property type="entry name" value="Diapause-specific peptide"/>
    <property type="match status" value="1"/>
</dbReference>
<organism evidence="1 2">
    <name type="scientific">Hypsibius exemplaris</name>
    <name type="common">Freshwater tardigrade</name>
    <dbReference type="NCBI Taxonomy" id="2072580"/>
    <lineage>
        <taxon>Eukaryota</taxon>
        <taxon>Metazoa</taxon>
        <taxon>Ecdysozoa</taxon>
        <taxon>Tardigrada</taxon>
        <taxon>Eutardigrada</taxon>
        <taxon>Parachela</taxon>
        <taxon>Hypsibioidea</taxon>
        <taxon>Hypsibiidae</taxon>
        <taxon>Hypsibius</taxon>
    </lineage>
</organism>
<evidence type="ECO:0000313" key="2">
    <source>
        <dbReference type="Proteomes" id="UP000192578"/>
    </source>
</evidence>
<name>A0A9X6NCT8_HYPEX</name>
<sequence length="88" mass="9866">MPPLLSYLLHFFIRYHQFSTSNTMKFLSLFLLSVCLLAAISIETAYGLTHIAPCDLDCDRSLAEQNQCCRAHGFSGGSCRGGSWSWCR</sequence>
<accession>A0A9X6NCT8</accession>
<comment type="caution">
    <text evidence="1">The sequence shown here is derived from an EMBL/GenBank/DDBJ whole genome shotgun (WGS) entry which is preliminary data.</text>
</comment>
<protein>
    <submittedName>
        <fullName evidence="1">Uncharacterized protein</fullName>
    </submittedName>
</protein>
<dbReference type="OrthoDB" id="7928468at2759"/>
<gene>
    <name evidence="1" type="ORF">BV898_15352</name>
</gene>
<evidence type="ECO:0000313" key="1">
    <source>
        <dbReference type="EMBL" id="OWA50848.1"/>
    </source>
</evidence>
<dbReference type="InterPro" id="IPR038203">
    <property type="entry name" value="Diapausin_sf"/>
</dbReference>
<dbReference type="EMBL" id="MTYJ01000206">
    <property type="protein sequence ID" value="OWA50848.1"/>
    <property type="molecule type" value="Genomic_DNA"/>
</dbReference>
<dbReference type="AlphaFoldDB" id="A0A9X6NCT8"/>
<dbReference type="Proteomes" id="UP000192578">
    <property type="component" value="Unassembled WGS sequence"/>
</dbReference>